<protein>
    <submittedName>
        <fullName evidence="2">Uncharacterized protein</fullName>
    </submittedName>
</protein>
<dbReference type="GO" id="GO:0030014">
    <property type="term" value="C:CCR4-NOT complex"/>
    <property type="evidence" value="ECO:0007669"/>
    <property type="project" value="InterPro"/>
</dbReference>
<dbReference type="InterPro" id="IPR012337">
    <property type="entry name" value="RNaseH-like_sf"/>
</dbReference>
<dbReference type="AlphaFoldDB" id="A0A835AQS8"/>
<organism evidence="2 3">
    <name type="scientific">Digitaria exilis</name>
    <dbReference type="NCBI Taxonomy" id="1010633"/>
    <lineage>
        <taxon>Eukaryota</taxon>
        <taxon>Viridiplantae</taxon>
        <taxon>Streptophyta</taxon>
        <taxon>Embryophyta</taxon>
        <taxon>Tracheophyta</taxon>
        <taxon>Spermatophyta</taxon>
        <taxon>Magnoliopsida</taxon>
        <taxon>Liliopsida</taxon>
        <taxon>Poales</taxon>
        <taxon>Poaceae</taxon>
        <taxon>PACMAD clade</taxon>
        <taxon>Panicoideae</taxon>
        <taxon>Panicodae</taxon>
        <taxon>Paniceae</taxon>
        <taxon>Anthephorinae</taxon>
        <taxon>Digitaria</taxon>
    </lineage>
</organism>
<dbReference type="InterPro" id="IPR039637">
    <property type="entry name" value="CNOT7/CNOT8/Pop2"/>
</dbReference>
<evidence type="ECO:0000313" key="2">
    <source>
        <dbReference type="EMBL" id="KAF8672472.1"/>
    </source>
</evidence>
<keyword evidence="3" id="KW-1185">Reference proteome</keyword>
<dbReference type="Proteomes" id="UP000636709">
    <property type="component" value="Unassembled WGS sequence"/>
</dbReference>
<accession>A0A835AQS8</accession>
<sequence>MAASKPTSWLSSLVPRFELPASEKVCARSQTDSETERTPIRVRPQPNSYLSRLIDPIRSMLSENAGAAPTMFPLALPPPPSVFQPLPHRGVPFFAHPAPLPPPHATIPYPSNDGVVHHHHHHAVPPPPVLGLQIIPITAANYAAELDTIGSLLTRYPFVTIDTEYPGSIHRPPSYHKLTPPERYKLLPIVQLGITLCDEYGNLPTVVASDGYPLFELAWEVTFSDFDPHRDRHAPSPSRS</sequence>
<name>A0A835AQS8_9POAL</name>
<dbReference type="OrthoDB" id="739979at2759"/>
<dbReference type="PANTHER" id="PTHR10797">
    <property type="entry name" value="CCR4-NOT TRANSCRIPTION COMPLEX SUBUNIT"/>
    <property type="match status" value="1"/>
</dbReference>
<evidence type="ECO:0000256" key="1">
    <source>
        <dbReference type="SAM" id="MobiDB-lite"/>
    </source>
</evidence>
<dbReference type="InterPro" id="IPR036397">
    <property type="entry name" value="RNaseH_sf"/>
</dbReference>
<dbReference type="GO" id="GO:0004535">
    <property type="term" value="F:poly(A)-specific ribonuclease activity"/>
    <property type="evidence" value="ECO:0007669"/>
    <property type="project" value="InterPro"/>
</dbReference>
<gene>
    <name evidence="2" type="ORF">HU200_049686</name>
</gene>
<dbReference type="Gene3D" id="3.30.420.10">
    <property type="entry name" value="Ribonuclease H-like superfamily/Ribonuclease H"/>
    <property type="match status" value="1"/>
</dbReference>
<comment type="caution">
    <text evidence="2">The sequence shown here is derived from an EMBL/GenBank/DDBJ whole genome shotgun (WGS) entry which is preliminary data.</text>
</comment>
<reference evidence="2" key="1">
    <citation type="submission" date="2020-07" db="EMBL/GenBank/DDBJ databases">
        <title>Genome sequence and genetic diversity analysis of an under-domesticated orphan crop, white fonio (Digitaria exilis).</title>
        <authorList>
            <person name="Bennetzen J.L."/>
            <person name="Chen S."/>
            <person name="Ma X."/>
            <person name="Wang X."/>
            <person name="Yssel A.E.J."/>
            <person name="Chaluvadi S.R."/>
            <person name="Johnson M."/>
            <person name="Gangashetty P."/>
            <person name="Hamidou F."/>
            <person name="Sanogo M.D."/>
            <person name="Zwaenepoel A."/>
            <person name="Wallace J."/>
            <person name="Van De Peer Y."/>
            <person name="Van Deynze A."/>
        </authorList>
    </citation>
    <scope>NUCLEOTIDE SEQUENCE</scope>
    <source>
        <tissue evidence="2">Leaves</tissue>
    </source>
</reference>
<feature type="region of interest" description="Disordered" evidence="1">
    <location>
        <begin position="23"/>
        <end position="43"/>
    </location>
</feature>
<evidence type="ECO:0000313" key="3">
    <source>
        <dbReference type="Proteomes" id="UP000636709"/>
    </source>
</evidence>
<proteinExistence type="predicted"/>
<dbReference type="SUPFAM" id="SSF53098">
    <property type="entry name" value="Ribonuclease H-like"/>
    <property type="match status" value="1"/>
</dbReference>
<dbReference type="EMBL" id="JACEFO010002221">
    <property type="protein sequence ID" value="KAF8672472.1"/>
    <property type="molecule type" value="Genomic_DNA"/>
</dbReference>
<dbReference type="GO" id="GO:0003676">
    <property type="term" value="F:nucleic acid binding"/>
    <property type="evidence" value="ECO:0007669"/>
    <property type="project" value="InterPro"/>
</dbReference>